<organism evidence="1 2">
    <name type="scientific">Sporosarcina saromensis</name>
    <dbReference type="NCBI Taxonomy" id="359365"/>
    <lineage>
        <taxon>Bacteria</taxon>
        <taxon>Bacillati</taxon>
        <taxon>Bacillota</taxon>
        <taxon>Bacilli</taxon>
        <taxon>Bacillales</taxon>
        <taxon>Caryophanaceae</taxon>
        <taxon>Sporosarcina</taxon>
    </lineage>
</organism>
<keyword evidence="2" id="KW-1185">Reference proteome</keyword>
<protein>
    <recommendedName>
        <fullName evidence="3">DUF4240 domain-containing protein</fullName>
    </recommendedName>
</protein>
<sequence>MIDWQWPEIDALENDGKWIEAKSLMMNQWNQNPYDLKTTIRLGFFCWYFLTEEEPLEVEDLNVEELATLLNQITDFGLTNFMTNEEFLWCFGYMISLFPYYFGEYACWQAKGDSMLKSAVELSPREQVYTYTYLAAHSNPDGKLVKEEFRKLQVIVEDRFRGEGLLSVYFKDVWSC</sequence>
<gene>
    <name evidence="1" type="ORF">QT711_07945</name>
</gene>
<dbReference type="RefSeq" id="WP_317943255.1">
    <property type="nucleotide sequence ID" value="NZ_JAUBDI010000005.1"/>
</dbReference>
<evidence type="ECO:0000313" key="2">
    <source>
        <dbReference type="Proteomes" id="UP001282284"/>
    </source>
</evidence>
<proteinExistence type="predicted"/>
<evidence type="ECO:0008006" key="3">
    <source>
        <dbReference type="Google" id="ProtNLM"/>
    </source>
</evidence>
<reference evidence="1 2" key="1">
    <citation type="submission" date="2023-06" db="EMBL/GenBank/DDBJ databases">
        <title>Sporosarcina sp. nov., isolated from Korean traditional fermented seafood 'Jeotgal'.</title>
        <authorList>
            <person name="Yang A.I."/>
            <person name="Shin N.-R."/>
        </authorList>
    </citation>
    <scope>NUCLEOTIDE SEQUENCE [LARGE SCALE GENOMIC DNA]</scope>
    <source>
        <strain evidence="1 2">KCTC13119</strain>
    </source>
</reference>
<name>A0ABU4G808_9BACL</name>
<evidence type="ECO:0000313" key="1">
    <source>
        <dbReference type="EMBL" id="MDW0113115.1"/>
    </source>
</evidence>
<accession>A0ABU4G808</accession>
<comment type="caution">
    <text evidence="1">The sequence shown here is derived from an EMBL/GenBank/DDBJ whole genome shotgun (WGS) entry which is preliminary data.</text>
</comment>
<dbReference type="Proteomes" id="UP001282284">
    <property type="component" value="Unassembled WGS sequence"/>
</dbReference>
<dbReference type="EMBL" id="JAUBDI010000005">
    <property type="protein sequence ID" value="MDW0113115.1"/>
    <property type="molecule type" value="Genomic_DNA"/>
</dbReference>